<feature type="signal peptide" evidence="2">
    <location>
        <begin position="1"/>
        <end position="23"/>
    </location>
</feature>
<dbReference type="SUPFAM" id="SSF52833">
    <property type="entry name" value="Thioredoxin-like"/>
    <property type="match status" value="1"/>
</dbReference>
<dbReference type="InterPro" id="IPR000866">
    <property type="entry name" value="AhpC/TSA"/>
</dbReference>
<evidence type="ECO:0000256" key="1">
    <source>
        <dbReference type="SAM" id="MobiDB-lite"/>
    </source>
</evidence>
<keyword evidence="2" id="KW-0732">Signal</keyword>
<dbReference type="GO" id="GO:0016209">
    <property type="term" value="F:antioxidant activity"/>
    <property type="evidence" value="ECO:0007669"/>
    <property type="project" value="InterPro"/>
</dbReference>
<feature type="chain" id="PRO_5031245555" evidence="2">
    <location>
        <begin position="24"/>
        <end position="204"/>
    </location>
</feature>
<gene>
    <name evidence="4" type="ORF">FOE67_16590</name>
</gene>
<dbReference type="RefSeq" id="WP_182665121.1">
    <property type="nucleotide sequence ID" value="NZ_VKHS01000423.1"/>
</dbReference>
<evidence type="ECO:0000256" key="2">
    <source>
        <dbReference type="SAM" id="SignalP"/>
    </source>
</evidence>
<proteinExistence type="predicted"/>
<dbReference type="PANTHER" id="PTHR42852">
    <property type="entry name" value="THIOL:DISULFIDE INTERCHANGE PROTEIN DSBE"/>
    <property type="match status" value="1"/>
</dbReference>
<dbReference type="Gene3D" id="3.40.30.10">
    <property type="entry name" value="Glutaredoxin"/>
    <property type="match status" value="1"/>
</dbReference>
<reference evidence="5" key="1">
    <citation type="submission" date="2019-10" db="EMBL/GenBank/DDBJ databases">
        <title>Streptomyces sp. nov., a novel actinobacterium isolated from alkaline environment.</title>
        <authorList>
            <person name="Golinska P."/>
        </authorList>
    </citation>
    <scope>NUCLEOTIDE SEQUENCE [LARGE SCALE GENOMIC DNA]</scope>
    <source>
        <strain evidence="5">DSM 42108</strain>
    </source>
</reference>
<dbReference type="Pfam" id="PF00578">
    <property type="entry name" value="AhpC-TSA"/>
    <property type="match status" value="1"/>
</dbReference>
<feature type="domain" description="Thioredoxin" evidence="3">
    <location>
        <begin position="66"/>
        <end position="203"/>
    </location>
</feature>
<dbReference type="GO" id="GO:0016491">
    <property type="term" value="F:oxidoreductase activity"/>
    <property type="evidence" value="ECO:0007669"/>
    <property type="project" value="InterPro"/>
</dbReference>
<organism evidence="4 5">
    <name type="scientific">Streptomyces calidiresistens</name>
    <dbReference type="NCBI Taxonomy" id="1485586"/>
    <lineage>
        <taxon>Bacteria</taxon>
        <taxon>Bacillati</taxon>
        <taxon>Actinomycetota</taxon>
        <taxon>Actinomycetes</taxon>
        <taxon>Kitasatosporales</taxon>
        <taxon>Streptomycetaceae</taxon>
        <taxon>Streptomyces</taxon>
    </lineage>
</organism>
<accession>A0A7W3T5C8</accession>
<name>A0A7W3T5C8_9ACTN</name>
<comment type="caution">
    <text evidence="4">The sequence shown here is derived from an EMBL/GenBank/DDBJ whole genome shotgun (WGS) entry which is preliminary data.</text>
</comment>
<dbReference type="EMBL" id="VKHS01000423">
    <property type="protein sequence ID" value="MBB0231088.1"/>
    <property type="molecule type" value="Genomic_DNA"/>
</dbReference>
<evidence type="ECO:0000259" key="3">
    <source>
        <dbReference type="PROSITE" id="PS51352"/>
    </source>
</evidence>
<sequence>MRPPFRLTAFLLAAALVFLPACAAGEADPTDGGTASSTTPADADGDSGEAGDEKAGETAEFTDEAEAPVAEALRFVAPTVDGGEFDGTELAGKPAVLWFWAPWCAVCRGEAPVVAEAEREWGDRVTFLGVSGHGGPEEDAEFVADRDLAEFTHARDIDGSVWSAFGVASQPAFAFVSADGTVETVPGALSGDELDSRIAALTNG</sequence>
<keyword evidence="5" id="KW-1185">Reference proteome</keyword>
<dbReference type="AlphaFoldDB" id="A0A7W3T5C8"/>
<dbReference type="Proteomes" id="UP000530234">
    <property type="component" value="Unassembled WGS sequence"/>
</dbReference>
<dbReference type="InterPro" id="IPR050553">
    <property type="entry name" value="Thioredoxin_ResA/DsbE_sf"/>
</dbReference>
<protein>
    <submittedName>
        <fullName evidence="4">Redoxin domain-containing protein</fullName>
    </submittedName>
</protein>
<dbReference type="PANTHER" id="PTHR42852:SF17">
    <property type="entry name" value="THIOREDOXIN-LIKE PROTEIN HI_1115"/>
    <property type="match status" value="1"/>
</dbReference>
<dbReference type="InterPro" id="IPR036249">
    <property type="entry name" value="Thioredoxin-like_sf"/>
</dbReference>
<evidence type="ECO:0000313" key="4">
    <source>
        <dbReference type="EMBL" id="MBB0231088.1"/>
    </source>
</evidence>
<dbReference type="InterPro" id="IPR013766">
    <property type="entry name" value="Thioredoxin_domain"/>
</dbReference>
<dbReference type="PROSITE" id="PS51352">
    <property type="entry name" value="THIOREDOXIN_2"/>
    <property type="match status" value="1"/>
</dbReference>
<evidence type="ECO:0000313" key="5">
    <source>
        <dbReference type="Proteomes" id="UP000530234"/>
    </source>
</evidence>
<feature type="region of interest" description="Disordered" evidence="1">
    <location>
        <begin position="27"/>
        <end position="63"/>
    </location>
</feature>